<evidence type="ECO:0000256" key="2">
    <source>
        <dbReference type="ARBA" id="ARBA00022630"/>
    </source>
</evidence>
<comment type="similarity">
    <text evidence="4">Belongs to the flavoredoxin family.</text>
</comment>
<gene>
    <name evidence="6" type="ORF">FHS90_000142</name>
</gene>
<evidence type="ECO:0000256" key="1">
    <source>
        <dbReference type="ARBA" id="ARBA00001917"/>
    </source>
</evidence>
<evidence type="ECO:0000313" key="6">
    <source>
        <dbReference type="EMBL" id="MBA9075445.1"/>
    </source>
</evidence>
<dbReference type="PANTHER" id="PTHR33798:SF5">
    <property type="entry name" value="FLAVIN REDUCTASE LIKE DOMAIN-CONTAINING PROTEIN"/>
    <property type="match status" value="1"/>
</dbReference>
<dbReference type="PANTHER" id="PTHR33798">
    <property type="entry name" value="FLAVOPROTEIN OXYGENASE"/>
    <property type="match status" value="1"/>
</dbReference>
<dbReference type="GO" id="GO:0010181">
    <property type="term" value="F:FMN binding"/>
    <property type="evidence" value="ECO:0007669"/>
    <property type="project" value="InterPro"/>
</dbReference>
<dbReference type="Gene3D" id="2.30.110.10">
    <property type="entry name" value="Electron Transport, Fmn-binding Protein, Chain A"/>
    <property type="match status" value="1"/>
</dbReference>
<keyword evidence="7" id="KW-1185">Reference proteome</keyword>
<reference evidence="6 7" key="1">
    <citation type="submission" date="2020-08" db="EMBL/GenBank/DDBJ databases">
        <title>Genomic Encyclopedia of Type Strains, Phase IV (KMG-IV): sequencing the most valuable type-strain genomes for metagenomic binning, comparative biology and taxonomic classification.</title>
        <authorList>
            <person name="Goeker M."/>
        </authorList>
    </citation>
    <scope>NUCLEOTIDE SEQUENCE [LARGE SCALE GENOMIC DNA]</scope>
    <source>
        <strain evidence="6 7">DSM 29854</strain>
    </source>
</reference>
<sequence>MKTFNPKEIPTAEFHSLMLGTIAPRPIAFASTVDQEGNVNLSPFSFFNCFGSNPPVLIFSPARRVRDNTGKHTLENVLETGEVVINIGNYAMVEQMSLASTEYDKGVNEFVKAGLTPVASTLVAPPRVAEAPAAFECKVLEVKPIGNQGGSANLVICEARLLHVQDEVFGGDGKTIDPFKLDAVARLGGDWYLRANGDSLFELPKPVRNKGIGIDQLPAHIRNSTVLTGNNLARLGNTEAIPSQEEVQAFAQDPMYRYLAQKYADNPIEKEKQVHLLAQRLLAEGRVPEAWKVLLVSSPLHR</sequence>
<dbReference type="SUPFAM" id="SSF50475">
    <property type="entry name" value="FMN-binding split barrel"/>
    <property type="match status" value="1"/>
</dbReference>
<comment type="cofactor">
    <cofactor evidence="1">
        <name>FMN</name>
        <dbReference type="ChEBI" id="CHEBI:58210"/>
    </cofactor>
</comment>
<proteinExistence type="inferred from homology"/>
<feature type="domain" description="Flavin reductase like" evidence="5">
    <location>
        <begin position="22"/>
        <end position="174"/>
    </location>
</feature>
<dbReference type="Proteomes" id="UP000563094">
    <property type="component" value="Unassembled WGS sequence"/>
</dbReference>
<comment type="caution">
    <text evidence="6">The sequence shown here is derived from an EMBL/GenBank/DDBJ whole genome shotgun (WGS) entry which is preliminary data.</text>
</comment>
<protein>
    <submittedName>
        <fullName evidence="6">Flavin reductase (DIM6/NTAB) family NADH-FMN oxidoreductase RutF</fullName>
    </submittedName>
</protein>
<evidence type="ECO:0000313" key="7">
    <source>
        <dbReference type="Proteomes" id="UP000563094"/>
    </source>
</evidence>
<dbReference type="EMBL" id="JACJIQ010000001">
    <property type="protein sequence ID" value="MBA9075445.1"/>
    <property type="molecule type" value="Genomic_DNA"/>
</dbReference>
<dbReference type="RefSeq" id="WP_343049530.1">
    <property type="nucleotide sequence ID" value="NZ_JACJIQ010000001.1"/>
</dbReference>
<name>A0A839GIK6_9BACT</name>
<accession>A0A839GIK6</accession>
<evidence type="ECO:0000259" key="5">
    <source>
        <dbReference type="SMART" id="SM00903"/>
    </source>
</evidence>
<dbReference type="AlphaFoldDB" id="A0A839GIK6"/>
<dbReference type="GO" id="GO:0016646">
    <property type="term" value="F:oxidoreductase activity, acting on the CH-NH group of donors, NAD or NADP as acceptor"/>
    <property type="evidence" value="ECO:0007669"/>
    <property type="project" value="UniProtKB-ARBA"/>
</dbReference>
<keyword evidence="2" id="KW-0285">Flavoprotein</keyword>
<evidence type="ECO:0000256" key="4">
    <source>
        <dbReference type="ARBA" id="ARBA00038054"/>
    </source>
</evidence>
<dbReference type="InterPro" id="IPR012349">
    <property type="entry name" value="Split_barrel_FMN-bd"/>
</dbReference>
<dbReference type="SMART" id="SM00903">
    <property type="entry name" value="Flavin_Reduct"/>
    <property type="match status" value="1"/>
</dbReference>
<dbReference type="InterPro" id="IPR002563">
    <property type="entry name" value="Flavin_Rdtase-like_dom"/>
</dbReference>
<evidence type="ECO:0000256" key="3">
    <source>
        <dbReference type="ARBA" id="ARBA00022643"/>
    </source>
</evidence>
<keyword evidence="3" id="KW-0288">FMN</keyword>
<dbReference type="Pfam" id="PF01613">
    <property type="entry name" value="Flavin_Reduct"/>
    <property type="match status" value="1"/>
</dbReference>
<organism evidence="6 7">
    <name type="scientific">Rufibacter quisquiliarum</name>
    <dbReference type="NCBI Taxonomy" id="1549639"/>
    <lineage>
        <taxon>Bacteria</taxon>
        <taxon>Pseudomonadati</taxon>
        <taxon>Bacteroidota</taxon>
        <taxon>Cytophagia</taxon>
        <taxon>Cytophagales</taxon>
        <taxon>Hymenobacteraceae</taxon>
        <taxon>Rufibacter</taxon>
    </lineage>
</organism>